<dbReference type="OrthoDB" id="9804822at2"/>
<keyword evidence="3 6" id="KW-0812">Transmembrane</keyword>
<evidence type="ECO:0000256" key="6">
    <source>
        <dbReference type="SAM" id="Phobius"/>
    </source>
</evidence>
<evidence type="ECO:0000256" key="4">
    <source>
        <dbReference type="ARBA" id="ARBA00022989"/>
    </source>
</evidence>
<dbReference type="PIRSF" id="PIRSF006324">
    <property type="entry name" value="LeuE"/>
    <property type="match status" value="1"/>
</dbReference>
<proteinExistence type="predicted"/>
<keyword evidence="4 6" id="KW-1133">Transmembrane helix</keyword>
<dbReference type="AlphaFoldDB" id="A0A0A1W7I9"/>
<dbReference type="PANTHER" id="PTHR30086">
    <property type="entry name" value="ARGININE EXPORTER PROTEIN ARGO"/>
    <property type="match status" value="1"/>
</dbReference>
<dbReference type="PANTHER" id="PTHR30086:SF20">
    <property type="entry name" value="ARGININE EXPORTER PROTEIN ARGO-RELATED"/>
    <property type="match status" value="1"/>
</dbReference>
<dbReference type="InterPro" id="IPR001123">
    <property type="entry name" value="LeuE-type"/>
</dbReference>
<keyword evidence="8" id="KW-1185">Reference proteome</keyword>
<feature type="transmembrane region" description="Helical" evidence="6">
    <location>
        <begin position="113"/>
        <end position="138"/>
    </location>
</feature>
<comment type="caution">
    <text evidence="7">The sequence shown here is derived from an EMBL/GenBank/DDBJ whole genome shotgun (WGS) entry which is preliminary data.</text>
</comment>
<name>A0A0A1W7I9_9SPHN</name>
<dbReference type="Proteomes" id="UP000032305">
    <property type="component" value="Unassembled WGS sequence"/>
</dbReference>
<comment type="subcellular location">
    <subcellularLocation>
        <location evidence="1">Cell membrane</location>
        <topology evidence="1">Multi-pass membrane protein</topology>
    </subcellularLocation>
</comment>
<dbReference type="Pfam" id="PF01810">
    <property type="entry name" value="LysE"/>
    <property type="match status" value="1"/>
</dbReference>
<feature type="transmembrane region" description="Helical" evidence="6">
    <location>
        <begin position="144"/>
        <end position="169"/>
    </location>
</feature>
<evidence type="ECO:0008006" key="9">
    <source>
        <dbReference type="Google" id="ProtNLM"/>
    </source>
</evidence>
<gene>
    <name evidence="7" type="ORF">SP5_038_00080</name>
</gene>
<feature type="transmembrane region" description="Helical" evidence="6">
    <location>
        <begin position="39"/>
        <end position="64"/>
    </location>
</feature>
<evidence type="ECO:0000256" key="1">
    <source>
        <dbReference type="ARBA" id="ARBA00004651"/>
    </source>
</evidence>
<organism evidence="7 8">
    <name type="scientific">Sphingomonas parapaucimobilis NBRC 15100</name>
    <dbReference type="NCBI Taxonomy" id="1219049"/>
    <lineage>
        <taxon>Bacteria</taxon>
        <taxon>Pseudomonadati</taxon>
        <taxon>Pseudomonadota</taxon>
        <taxon>Alphaproteobacteria</taxon>
        <taxon>Sphingomonadales</taxon>
        <taxon>Sphingomonadaceae</taxon>
        <taxon>Sphingomonas</taxon>
    </lineage>
</organism>
<protein>
    <recommendedName>
        <fullName evidence="9">Amino acid efflux protein</fullName>
    </recommendedName>
</protein>
<dbReference type="GO" id="GO:0015171">
    <property type="term" value="F:amino acid transmembrane transporter activity"/>
    <property type="evidence" value="ECO:0007669"/>
    <property type="project" value="TreeGrafter"/>
</dbReference>
<accession>A0A0A1W7I9</accession>
<feature type="transmembrane region" description="Helical" evidence="6">
    <location>
        <begin position="70"/>
        <end position="92"/>
    </location>
</feature>
<dbReference type="RefSeq" id="WP_042486505.1">
    <property type="nucleotide sequence ID" value="NZ_BBPI01000038.1"/>
</dbReference>
<evidence type="ECO:0000256" key="2">
    <source>
        <dbReference type="ARBA" id="ARBA00022475"/>
    </source>
</evidence>
<evidence type="ECO:0000313" key="7">
    <source>
        <dbReference type="EMBL" id="GAM00849.1"/>
    </source>
</evidence>
<keyword evidence="2" id="KW-1003">Cell membrane</keyword>
<dbReference type="GO" id="GO:0005886">
    <property type="term" value="C:plasma membrane"/>
    <property type="evidence" value="ECO:0007669"/>
    <property type="project" value="UniProtKB-SubCell"/>
</dbReference>
<evidence type="ECO:0000256" key="5">
    <source>
        <dbReference type="ARBA" id="ARBA00023136"/>
    </source>
</evidence>
<keyword evidence="5 6" id="KW-0472">Membrane</keyword>
<feature type="transmembrane region" description="Helical" evidence="6">
    <location>
        <begin position="6"/>
        <end position="32"/>
    </location>
</feature>
<reference evidence="7 8" key="1">
    <citation type="submission" date="2014-11" db="EMBL/GenBank/DDBJ databases">
        <title>Whole genome shotgun sequence of Sphingomonas parapaucimobilis NBRC 15100.</title>
        <authorList>
            <person name="Katano-Makiyama Y."/>
            <person name="Hosoyama A."/>
            <person name="Hashimoto M."/>
            <person name="Hosoyama Y."/>
            <person name="Noguchi M."/>
            <person name="Numata M."/>
            <person name="Tsuchikane K."/>
            <person name="Hirakata S."/>
            <person name="Uohara A."/>
            <person name="Shimodaira J."/>
            <person name="Ohji S."/>
            <person name="Ichikawa N."/>
            <person name="Kimura A."/>
            <person name="Yamazoe A."/>
            <person name="Fujita N."/>
        </authorList>
    </citation>
    <scope>NUCLEOTIDE SEQUENCE [LARGE SCALE GENOMIC DNA]</scope>
    <source>
        <strain evidence="7 8">NBRC 15100</strain>
    </source>
</reference>
<evidence type="ECO:0000313" key="8">
    <source>
        <dbReference type="Proteomes" id="UP000032305"/>
    </source>
</evidence>
<dbReference type="EMBL" id="BBPI01000038">
    <property type="protein sequence ID" value="GAM00849.1"/>
    <property type="molecule type" value="Genomic_DNA"/>
</dbReference>
<dbReference type="eggNOG" id="COG1280">
    <property type="taxonomic scope" value="Bacteria"/>
</dbReference>
<sequence length="206" mass="21254">MRPDLWFAFVAATLVIGLIPGPGVAAILGYAIGSGRRTAFASVAGLMLGNLAASTASLLGMGAVLAASSFLFGLLKWAGAAYLIAIGAMGLWRARNADAVAIRPRLISPRAAFLGNLGVGTFHPKTILFLAAFAPQFIDPHRPYWSQAGMLVVTFVLVLALTDGCYAWAASSAGGLLRSPRAQAWAQRAGGGALIFAGLATAAIRR</sequence>
<evidence type="ECO:0000256" key="3">
    <source>
        <dbReference type="ARBA" id="ARBA00022692"/>
    </source>
</evidence>